<protein>
    <submittedName>
        <fullName evidence="1">Uncharacterized protein</fullName>
    </submittedName>
</protein>
<name>A0A8S4HYV7_9NEOP</name>
<accession>A0A8S4HYV7</accession>
<evidence type="ECO:0000313" key="2">
    <source>
        <dbReference type="Proteomes" id="UP000838878"/>
    </source>
</evidence>
<keyword evidence="2" id="KW-1185">Reference proteome</keyword>
<evidence type="ECO:0000313" key="1">
    <source>
        <dbReference type="EMBL" id="CAH0712789.1"/>
    </source>
</evidence>
<dbReference type="EMBL" id="OV170221">
    <property type="protein sequence ID" value="CAH0712789.1"/>
    <property type="molecule type" value="Genomic_DNA"/>
</dbReference>
<feature type="non-terminal residue" evidence="1">
    <location>
        <position position="189"/>
    </location>
</feature>
<sequence length="189" mass="21688">MLYIKSSLAVLFTSVALASISIRRAGWLDRVVEYHKKSFLEDLKNLRAVNLKARIERPPPGYVDSKDWDYDSVIRLLTLIRDSEGAKSVRVALRRAMKSNRRFMSVGMSFIAFPSLAKDSENNFYYNEDIGEFYADIEPNIVKWDLENDDIILVQNPVEAKLPNARISIQLLSGPEQQGTRNNNSRSFR</sequence>
<gene>
    <name evidence="1" type="ORF">BINO364_LOCUS22</name>
</gene>
<dbReference type="OrthoDB" id="7432123at2759"/>
<reference evidence="1" key="1">
    <citation type="submission" date="2021-12" db="EMBL/GenBank/DDBJ databases">
        <authorList>
            <person name="Martin H S."/>
        </authorList>
    </citation>
    <scope>NUCLEOTIDE SEQUENCE</scope>
</reference>
<dbReference type="AlphaFoldDB" id="A0A8S4HYV7"/>
<organism evidence="1 2">
    <name type="scientific">Brenthis ino</name>
    <name type="common">lesser marbled fritillary</name>
    <dbReference type="NCBI Taxonomy" id="405034"/>
    <lineage>
        <taxon>Eukaryota</taxon>
        <taxon>Metazoa</taxon>
        <taxon>Ecdysozoa</taxon>
        <taxon>Arthropoda</taxon>
        <taxon>Hexapoda</taxon>
        <taxon>Insecta</taxon>
        <taxon>Pterygota</taxon>
        <taxon>Neoptera</taxon>
        <taxon>Endopterygota</taxon>
        <taxon>Lepidoptera</taxon>
        <taxon>Glossata</taxon>
        <taxon>Ditrysia</taxon>
        <taxon>Papilionoidea</taxon>
        <taxon>Nymphalidae</taxon>
        <taxon>Heliconiinae</taxon>
        <taxon>Argynnini</taxon>
        <taxon>Brenthis</taxon>
    </lineage>
</organism>
<proteinExistence type="predicted"/>
<dbReference type="Proteomes" id="UP000838878">
    <property type="component" value="Chromosome 1"/>
</dbReference>